<dbReference type="InterPro" id="IPR027267">
    <property type="entry name" value="AH/BAR_dom_sf"/>
</dbReference>
<protein>
    <recommendedName>
        <fullName evidence="4">Protein BZZ1</fullName>
    </recommendedName>
</protein>
<feature type="coiled-coil region" evidence="6">
    <location>
        <begin position="325"/>
        <end position="359"/>
    </location>
</feature>
<dbReference type="SUPFAM" id="SSF103657">
    <property type="entry name" value="BAR/IMD domain-like"/>
    <property type="match status" value="1"/>
</dbReference>
<evidence type="ECO:0000256" key="4">
    <source>
        <dbReference type="ARBA" id="ARBA00074946"/>
    </source>
</evidence>
<dbReference type="FunFam" id="1.20.1270.60:FF:000060">
    <property type="entry name" value="Actin polymerization protein Bzz1"/>
    <property type="match status" value="1"/>
</dbReference>
<gene>
    <name evidence="8" type="ORF">DEBURN_LOCUS8350</name>
</gene>
<comment type="function">
    <text evidence="2">Plays a role in endocytosis and trafficking to the vacuole. Functions with type I myosins to restore polarity of the actin cytoskeleton after NaCl stress.</text>
</comment>
<keyword evidence="9" id="KW-1185">Reference proteome</keyword>
<keyword evidence="1 5" id="KW-0175">Coiled coil</keyword>
<organism evidence="8 9">
    <name type="scientific">Diversispora eburnea</name>
    <dbReference type="NCBI Taxonomy" id="1213867"/>
    <lineage>
        <taxon>Eukaryota</taxon>
        <taxon>Fungi</taxon>
        <taxon>Fungi incertae sedis</taxon>
        <taxon>Mucoromycota</taxon>
        <taxon>Glomeromycotina</taxon>
        <taxon>Glomeromycetes</taxon>
        <taxon>Diversisporales</taxon>
        <taxon>Diversisporaceae</taxon>
        <taxon>Diversispora</taxon>
    </lineage>
</organism>
<evidence type="ECO:0000313" key="9">
    <source>
        <dbReference type="Proteomes" id="UP000789706"/>
    </source>
</evidence>
<dbReference type="GO" id="GO:0030833">
    <property type="term" value="P:regulation of actin filament polymerization"/>
    <property type="evidence" value="ECO:0007669"/>
    <property type="project" value="TreeGrafter"/>
</dbReference>
<evidence type="ECO:0000259" key="7">
    <source>
        <dbReference type="PROSITE" id="PS51741"/>
    </source>
</evidence>
<name>A0A9N9BUK7_9GLOM</name>
<feature type="domain" description="F-BAR" evidence="7">
    <location>
        <begin position="1"/>
        <end position="278"/>
    </location>
</feature>
<dbReference type="InterPro" id="IPR057870">
    <property type="entry name" value="HR1_TOCA"/>
</dbReference>
<dbReference type="Pfam" id="PF00611">
    <property type="entry name" value="FCH"/>
    <property type="match status" value="1"/>
</dbReference>
<evidence type="ECO:0000256" key="5">
    <source>
        <dbReference type="PROSITE-ProRule" id="PRU01077"/>
    </source>
</evidence>
<dbReference type="EMBL" id="CAJVPK010001210">
    <property type="protein sequence ID" value="CAG8576472.1"/>
    <property type="molecule type" value="Genomic_DNA"/>
</dbReference>
<evidence type="ECO:0000256" key="1">
    <source>
        <dbReference type="ARBA" id="ARBA00023054"/>
    </source>
</evidence>
<dbReference type="PROSITE" id="PS51741">
    <property type="entry name" value="F_BAR"/>
    <property type="match status" value="1"/>
</dbReference>
<evidence type="ECO:0000256" key="6">
    <source>
        <dbReference type="SAM" id="Coils"/>
    </source>
</evidence>
<dbReference type="OrthoDB" id="8783038at2759"/>
<proteinExistence type="inferred from homology"/>
<dbReference type="Gene3D" id="1.20.1270.60">
    <property type="entry name" value="Arfaptin homology (AH) domain/BAR domain"/>
    <property type="match status" value="1"/>
</dbReference>
<dbReference type="AlphaFoldDB" id="A0A9N9BUK7"/>
<dbReference type="InterPro" id="IPR031160">
    <property type="entry name" value="F_BAR_dom"/>
</dbReference>
<comment type="caution">
    <text evidence="8">The sequence shown here is derived from an EMBL/GenBank/DDBJ whole genome shotgun (WGS) entry which is preliminary data.</text>
</comment>
<evidence type="ECO:0000256" key="2">
    <source>
        <dbReference type="ARBA" id="ARBA00054085"/>
    </source>
</evidence>
<dbReference type="SMART" id="SM00055">
    <property type="entry name" value="FCH"/>
    <property type="match status" value="1"/>
</dbReference>
<dbReference type="Gene3D" id="6.10.140.470">
    <property type="match status" value="1"/>
</dbReference>
<sequence>MSFGSELKDQVSTVNQYIQNGIQFMHEFREFVKERAQIEKEYASKIEGLAKKHLLKKEKKAISMSIGDVANTLSEKDFNEAKSEPSTFLNAWARILEETENVAKERYKFSESISTKIMEELKTVSIKKEEMRKKHIQFSNKLALERDKMYSENQKAKARYNESCLEALNSQQKQEKAPDEKVLEKLRKQTQEAIIDMNNNKNLYILSIRMTNEHKHKYYNSDIPSLIDQLQELNESRTNALKRIWDDCVNLELNVLNDSIKHLNSTRRDVQSIDDRKDSELFIKYNKQNNQEEPPDFDFVSSSAFDDDDVLVNDENASVFLSNKLSKSRQRLSELTQEIETKKKQLDGLLSLKDAYENNHKLGDSDTVTE</sequence>
<evidence type="ECO:0000313" key="8">
    <source>
        <dbReference type="EMBL" id="CAG8576472.1"/>
    </source>
</evidence>
<reference evidence="8" key="1">
    <citation type="submission" date="2021-06" db="EMBL/GenBank/DDBJ databases">
        <authorList>
            <person name="Kallberg Y."/>
            <person name="Tangrot J."/>
            <person name="Rosling A."/>
        </authorList>
    </citation>
    <scope>NUCLEOTIDE SEQUENCE</scope>
    <source>
        <strain evidence="8">AZ414A</strain>
    </source>
</reference>
<evidence type="ECO:0000256" key="3">
    <source>
        <dbReference type="ARBA" id="ARBA00061387"/>
    </source>
</evidence>
<dbReference type="Proteomes" id="UP000789706">
    <property type="component" value="Unassembled WGS sequence"/>
</dbReference>
<dbReference type="InterPro" id="IPR001060">
    <property type="entry name" value="FCH_dom"/>
</dbReference>
<dbReference type="PANTHER" id="PTHR15735:SF21">
    <property type="entry name" value="PROTEIN NERVOUS WRECK"/>
    <property type="match status" value="1"/>
</dbReference>
<accession>A0A9N9BUK7</accession>
<dbReference type="Pfam" id="PF25610">
    <property type="entry name" value="HR1_TOCA"/>
    <property type="match status" value="1"/>
</dbReference>
<comment type="similarity">
    <text evidence="3">Belongs to the BZZ1 family.</text>
</comment>
<dbReference type="PANTHER" id="PTHR15735">
    <property type="entry name" value="FCH AND DOUBLE SH3 DOMAINS PROTEIN"/>
    <property type="match status" value="1"/>
</dbReference>